<sequence length="214" mass="22774">MADLETLIETGNKPGIFDLLTQNPALASKDTSHGISPILLACYYKKPEIAALIANFSTNINIFEASALGKTQEASLLTEKDPDLVNSFSKDGFTALGLAAYFGNEEIARLLIAKGADVNIPANNGYNVFPIHSAVAAKNQNLTKMLINAGAHVNVTQQAGFTPLHAAAQLGHVELIIILLEHGAEVDIRMEGGKLPADLAREKGFVEIAEILSI</sequence>
<dbReference type="eggNOG" id="COG0666">
    <property type="taxonomic scope" value="Bacteria"/>
</dbReference>
<dbReference type="InterPro" id="IPR002110">
    <property type="entry name" value="Ankyrin_rpt"/>
</dbReference>
<dbReference type="KEGG" id="phe:Phep_3066"/>
<evidence type="ECO:0000256" key="1">
    <source>
        <dbReference type="ARBA" id="ARBA00022737"/>
    </source>
</evidence>
<dbReference type="HOGENOM" id="CLU_000134_18_1_10"/>
<evidence type="ECO:0000313" key="5">
    <source>
        <dbReference type="Proteomes" id="UP000000852"/>
    </source>
</evidence>
<evidence type="ECO:0000256" key="2">
    <source>
        <dbReference type="ARBA" id="ARBA00023043"/>
    </source>
</evidence>
<keyword evidence="1" id="KW-0677">Repeat</keyword>
<feature type="repeat" description="ANK" evidence="3">
    <location>
        <begin position="91"/>
        <end position="123"/>
    </location>
</feature>
<dbReference type="SMART" id="SM00248">
    <property type="entry name" value="ANK"/>
    <property type="match status" value="4"/>
</dbReference>
<dbReference type="PANTHER" id="PTHR24198:SF165">
    <property type="entry name" value="ANKYRIN REPEAT-CONTAINING PROTEIN-RELATED"/>
    <property type="match status" value="1"/>
</dbReference>
<dbReference type="Proteomes" id="UP000000852">
    <property type="component" value="Chromosome"/>
</dbReference>
<accession>C6Y2Q3</accession>
<reference evidence="4 5" key="1">
    <citation type="journal article" date="2009" name="Stand. Genomic Sci.">
        <title>Complete genome sequence of Pedobacter heparinus type strain (HIM 762-3).</title>
        <authorList>
            <person name="Han C."/>
            <person name="Spring S."/>
            <person name="Lapidus A."/>
            <person name="Del Rio T.G."/>
            <person name="Tice H."/>
            <person name="Copeland A."/>
            <person name="Cheng J.F."/>
            <person name="Lucas S."/>
            <person name="Chen F."/>
            <person name="Nolan M."/>
            <person name="Bruce D."/>
            <person name="Goodwin L."/>
            <person name="Pitluck S."/>
            <person name="Ivanova N."/>
            <person name="Mavromatis K."/>
            <person name="Mikhailova N."/>
            <person name="Pati A."/>
            <person name="Chen A."/>
            <person name="Palaniappan K."/>
            <person name="Land M."/>
            <person name="Hauser L."/>
            <person name="Chang Y.J."/>
            <person name="Jeffries C.C."/>
            <person name="Saunders E."/>
            <person name="Chertkov O."/>
            <person name="Brettin T."/>
            <person name="Goker M."/>
            <person name="Rohde M."/>
            <person name="Bristow J."/>
            <person name="Eisen J.A."/>
            <person name="Markowitz V."/>
            <person name="Hugenholtz P."/>
            <person name="Kyrpides N.C."/>
            <person name="Klenk H.P."/>
            <person name="Detter J.C."/>
        </authorList>
    </citation>
    <scope>NUCLEOTIDE SEQUENCE [LARGE SCALE GENOMIC DNA]</scope>
    <source>
        <strain evidence="5">ATCC 13125 / DSM 2366 / CIP 104194 / JCM 7457 / NBRC 12017 / NCIMB 9290 / NRRL B-14731 / HIM 762-3</strain>
    </source>
</reference>
<dbReference type="AlphaFoldDB" id="C6Y2Q3"/>
<dbReference type="EMBL" id="CP001681">
    <property type="protein sequence ID" value="ACU05263.1"/>
    <property type="molecule type" value="Genomic_DNA"/>
</dbReference>
<feature type="repeat" description="ANK" evidence="3">
    <location>
        <begin position="159"/>
        <end position="191"/>
    </location>
</feature>
<proteinExistence type="predicted"/>
<dbReference type="PRINTS" id="PR01415">
    <property type="entry name" value="ANKYRIN"/>
</dbReference>
<dbReference type="PROSITE" id="PS50297">
    <property type="entry name" value="ANK_REP_REGION"/>
    <property type="match status" value="2"/>
</dbReference>
<name>C6Y2Q3_PEDHD</name>
<dbReference type="RefSeq" id="WP_015808872.1">
    <property type="nucleotide sequence ID" value="NC_013061.1"/>
</dbReference>
<dbReference type="SUPFAM" id="SSF48403">
    <property type="entry name" value="Ankyrin repeat"/>
    <property type="match status" value="1"/>
</dbReference>
<gene>
    <name evidence="4" type="ordered locus">Phep_3066</name>
</gene>
<organism evidence="4 5">
    <name type="scientific">Pedobacter heparinus (strain ATCC 13125 / DSM 2366 / CIP 104194 / JCM 7457 / NBRC 12017 / NCIMB 9290 / NRRL B-14731 / HIM 762-3)</name>
    <dbReference type="NCBI Taxonomy" id="485917"/>
    <lineage>
        <taxon>Bacteria</taxon>
        <taxon>Pseudomonadati</taxon>
        <taxon>Bacteroidota</taxon>
        <taxon>Sphingobacteriia</taxon>
        <taxon>Sphingobacteriales</taxon>
        <taxon>Sphingobacteriaceae</taxon>
        <taxon>Pedobacter</taxon>
    </lineage>
</organism>
<evidence type="ECO:0000256" key="3">
    <source>
        <dbReference type="PROSITE-ProRule" id="PRU00023"/>
    </source>
</evidence>
<keyword evidence="5" id="KW-1185">Reference proteome</keyword>
<dbReference type="STRING" id="485917.Phep_3066"/>
<protein>
    <submittedName>
        <fullName evidence="4">Ankyrin</fullName>
    </submittedName>
</protein>
<dbReference type="PANTHER" id="PTHR24198">
    <property type="entry name" value="ANKYRIN REPEAT AND PROTEIN KINASE DOMAIN-CONTAINING PROTEIN"/>
    <property type="match status" value="1"/>
</dbReference>
<dbReference type="PROSITE" id="PS50088">
    <property type="entry name" value="ANK_REPEAT"/>
    <property type="match status" value="3"/>
</dbReference>
<dbReference type="InterPro" id="IPR036770">
    <property type="entry name" value="Ankyrin_rpt-contain_sf"/>
</dbReference>
<keyword evidence="2 3" id="KW-0040">ANK repeat</keyword>
<dbReference type="Pfam" id="PF12796">
    <property type="entry name" value="Ank_2"/>
    <property type="match status" value="2"/>
</dbReference>
<evidence type="ECO:0000313" key="4">
    <source>
        <dbReference type="EMBL" id="ACU05263.1"/>
    </source>
</evidence>
<dbReference type="Gene3D" id="1.25.40.20">
    <property type="entry name" value="Ankyrin repeat-containing domain"/>
    <property type="match status" value="1"/>
</dbReference>
<feature type="repeat" description="ANK" evidence="3">
    <location>
        <begin position="126"/>
        <end position="158"/>
    </location>
</feature>
<dbReference type="OrthoDB" id="5657095at2"/>